<accession>A0ABR8PWB1</accession>
<dbReference type="Pfam" id="PF07872">
    <property type="entry name" value="DUF1659"/>
    <property type="match status" value="1"/>
</dbReference>
<evidence type="ECO:0000259" key="1">
    <source>
        <dbReference type="Pfam" id="PF07872"/>
    </source>
</evidence>
<feature type="domain" description="DUF1659" evidence="1">
    <location>
        <begin position="2"/>
        <end position="72"/>
    </location>
</feature>
<evidence type="ECO:0000313" key="2">
    <source>
        <dbReference type="EMBL" id="MBD7912461.1"/>
    </source>
</evidence>
<dbReference type="RefSeq" id="WP_143318401.1">
    <property type="nucleotide sequence ID" value="NZ_JACSRA010000024.1"/>
</dbReference>
<protein>
    <submittedName>
        <fullName evidence="2">DUF1659 domain-containing protein</fullName>
    </submittedName>
</protein>
<dbReference type="EMBL" id="JACSRA010000024">
    <property type="protein sequence ID" value="MBD7912461.1"/>
    <property type="molecule type" value="Genomic_DNA"/>
</dbReference>
<evidence type="ECO:0000313" key="3">
    <source>
        <dbReference type="Proteomes" id="UP000627781"/>
    </source>
</evidence>
<reference evidence="2 3" key="1">
    <citation type="submission" date="2020-08" db="EMBL/GenBank/DDBJ databases">
        <title>A Genomic Blueprint of the Chicken Gut Microbiome.</title>
        <authorList>
            <person name="Gilroy R."/>
            <person name="Ravi A."/>
            <person name="Getino M."/>
            <person name="Pursley I."/>
            <person name="Horton D.L."/>
            <person name="Alikhan N.-F."/>
            <person name="Baker D."/>
            <person name="Gharbi K."/>
            <person name="Hall N."/>
            <person name="Watson M."/>
            <person name="Adriaenssens E.M."/>
            <person name="Foster-Nyarko E."/>
            <person name="Jarju S."/>
            <person name="Secka A."/>
            <person name="Antonio M."/>
            <person name="Oren A."/>
            <person name="Chaudhuri R."/>
            <person name="La Ragione R.M."/>
            <person name="Hildebrand F."/>
            <person name="Pallen M.J."/>
        </authorList>
    </citation>
    <scope>NUCLEOTIDE SEQUENCE [LARGE SCALE GENOMIC DNA]</scope>
    <source>
        <strain evidence="2 3">Sa3CVN1</strain>
    </source>
</reference>
<dbReference type="Proteomes" id="UP000627781">
    <property type="component" value="Unassembled WGS sequence"/>
</dbReference>
<organism evidence="2 3">
    <name type="scientific">Clostridium cibarium</name>
    <dbReference type="NCBI Taxonomy" id="2762247"/>
    <lineage>
        <taxon>Bacteria</taxon>
        <taxon>Bacillati</taxon>
        <taxon>Bacillota</taxon>
        <taxon>Clostridia</taxon>
        <taxon>Eubacteriales</taxon>
        <taxon>Clostridiaceae</taxon>
        <taxon>Clostridium</taxon>
    </lineage>
</organism>
<keyword evidence="3" id="KW-1185">Reference proteome</keyword>
<name>A0ABR8PWB1_9CLOT</name>
<dbReference type="InterPro" id="IPR012454">
    <property type="entry name" value="DUF1659"/>
</dbReference>
<sequence length="74" mass="7969">MAVTKTISSSSLQIEIESGKDSSGNTTYKKKTFSNVRTDAASQNVYDVATAIKNVLNVKTRDFFVSESSTLVSA</sequence>
<comment type="caution">
    <text evidence="2">The sequence shown here is derived from an EMBL/GenBank/DDBJ whole genome shotgun (WGS) entry which is preliminary data.</text>
</comment>
<gene>
    <name evidence="2" type="ORF">H9661_13945</name>
</gene>
<proteinExistence type="predicted"/>